<organism evidence="2 3">
    <name type="scientific">Coccidioides immitis (strain RS)</name>
    <name type="common">Valley fever fungus</name>
    <dbReference type="NCBI Taxonomy" id="246410"/>
    <lineage>
        <taxon>Eukaryota</taxon>
        <taxon>Fungi</taxon>
        <taxon>Dikarya</taxon>
        <taxon>Ascomycota</taxon>
        <taxon>Pezizomycotina</taxon>
        <taxon>Eurotiomycetes</taxon>
        <taxon>Eurotiomycetidae</taxon>
        <taxon>Onygenales</taxon>
        <taxon>Onygenaceae</taxon>
        <taxon>Coccidioides</taxon>
    </lineage>
</organism>
<protein>
    <recommendedName>
        <fullName evidence="1">Methyltransferase type 11 domain-containing protein</fullName>
    </recommendedName>
</protein>
<dbReference type="STRING" id="246410.A0A0E1RX48"/>
<dbReference type="InterPro" id="IPR029063">
    <property type="entry name" value="SAM-dependent_MTases_sf"/>
</dbReference>
<reference evidence="3" key="1">
    <citation type="journal article" date="2009" name="Genome Res.">
        <title>Comparative genomic analyses of the human fungal pathogens Coccidioides and their relatives.</title>
        <authorList>
            <person name="Sharpton T.J."/>
            <person name="Stajich J.E."/>
            <person name="Rounsley S.D."/>
            <person name="Gardner M.J."/>
            <person name="Wortman J.R."/>
            <person name="Jordar V.S."/>
            <person name="Maiti R."/>
            <person name="Kodira C.D."/>
            <person name="Neafsey D.E."/>
            <person name="Zeng Q."/>
            <person name="Hung C.-Y."/>
            <person name="McMahan C."/>
            <person name="Muszewska A."/>
            <person name="Grynberg M."/>
            <person name="Mandel M.A."/>
            <person name="Kellner E.M."/>
            <person name="Barker B.M."/>
            <person name="Galgiani J.N."/>
            <person name="Orbach M.J."/>
            <person name="Kirkland T.N."/>
            <person name="Cole G.T."/>
            <person name="Henn M.R."/>
            <person name="Birren B.W."/>
            <person name="Taylor J.W."/>
        </authorList>
    </citation>
    <scope>NUCLEOTIDE SEQUENCE [LARGE SCALE GENOMIC DNA]</scope>
    <source>
        <strain evidence="3">RS</strain>
    </source>
</reference>
<dbReference type="EMBL" id="GG704914">
    <property type="protein sequence ID" value="EAS33343.1"/>
    <property type="molecule type" value="Genomic_DNA"/>
</dbReference>
<dbReference type="Pfam" id="PF08241">
    <property type="entry name" value="Methyltransf_11"/>
    <property type="match status" value="1"/>
</dbReference>
<feature type="domain" description="Methyltransferase type 11" evidence="1">
    <location>
        <begin position="56"/>
        <end position="159"/>
    </location>
</feature>
<dbReference type="OMA" id="FDVITMN"/>
<dbReference type="GO" id="GO:0008757">
    <property type="term" value="F:S-adenosylmethionine-dependent methyltransferase activity"/>
    <property type="evidence" value="ECO:0007669"/>
    <property type="project" value="InterPro"/>
</dbReference>
<evidence type="ECO:0000313" key="2">
    <source>
        <dbReference type="EMBL" id="EAS33343.1"/>
    </source>
</evidence>
<dbReference type="Gene3D" id="3.40.50.150">
    <property type="entry name" value="Vaccinia Virus protein VP39"/>
    <property type="match status" value="1"/>
</dbReference>
<reference evidence="3" key="2">
    <citation type="journal article" date="2010" name="Genome Res.">
        <title>Population genomic sequencing of Coccidioides fungi reveals recent hybridization and transposon control.</title>
        <authorList>
            <person name="Neafsey D.E."/>
            <person name="Barker B.M."/>
            <person name="Sharpton T.J."/>
            <person name="Stajich J.E."/>
            <person name="Park D.J."/>
            <person name="Whiston E."/>
            <person name="Hung C.-Y."/>
            <person name="McMahan C."/>
            <person name="White J."/>
            <person name="Sykes S."/>
            <person name="Heiman D."/>
            <person name="Young S."/>
            <person name="Zeng Q."/>
            <person name="Abouelleil A."/>
            <person name="Aftuck L."/>
            <person name="Bessette D."/>
            <person name="Brown A."/>
            <person name="FitzGerald M."/>
            <person name="Lui A."/>
            <person name="Macdonald J.P."/>
            <person name="Priest M."/>
            <person name="Orbach M.J."/>
            <person name="Galgiani J.N."/>
            <person name="Kirkland T.N."/>
            <person name="Cole G.T."/>
            <person name="Birren B.W."/>
            <person name="Henn M.R."/>
            <person name="Taylor J.W."/>
            <person name="Rounsley S.D."/>
        </authorList>
    </citation>
    <scope>GENOME REANNOTATION</scope>
    <source>
        <strain evidence="3">RS</strain>
    </source>
</reference>
<dbReference type="RefSeq" id="XP_001244926.1">
    <property type="nucleotide sequence ID" value="XM_001244925.2"/>
</dbReference>
<dbReference type="VEuPathDB" id="FungiDB:CIMG_04367"/>
<sequence>MNEASLSAWRTNAPFWDTSMGCSGNDYFTVLEVPALERMIRVPPGEEKFGNELRVLDLATGNGLVAHWLARKGASVVATDGCDEMVRLAEKRGEGAANVKYQVLDVTDSKQWEAFIREEVERGGAFDTITMNMAFMDVADLEPLAAALPRILKRNGGIFVATLLHPFFTAGAIRSVEYAEDTETGQEVATQYIKLSKYLHVPPYKGVAMQDQPVSQPYFHRPFHQLFSTFFRAGMVLDALEEPNFDAEYLKGKDLETASLRQWTQIPKILAFRMKFG</sequence>
<dbReference type="KEGG" id="cim:CIMG_04367"/>
<evidence type="ECO:0000313" key="3">
    <source>
        <dbReference type="Proteomes" id="UP000001261"/>
    </source>
</evidence>
<dbReference type="InterPro" id="IPR013216">
    <property type="entry name" value="Methyltransf_11"/>
</dbReference>
<evidence type="ECO:0000259" key="1">
    <source>
        <dbReference type="Pfam" id="PF08241"/>
    </source>
</evidence>
<name>A0A0E1RX48_COCIM</name>
<accession>A0A0E1RX48</accession>
<dbReference type="CDD" id="cd02440">
    <property type="entry name" value="AdoMet_MTases"/>
    <property type="match status" value="1"/>
</dbReference>
<dbReference type="OrthoDB" id="6329284at2759"/>
<dbReference type="AlphaFoldDB" id="A0A0E1RX48"/>
<proteinExistence type="predicted"/>
<dbReference type="SUPFAM" id="SSF53335">
    <property type="entry name" value="S-adenosyl-L-methionine-dependent methyltransferases"/>
    <property type="match status" value="1"/>
</dbReference>
<keyword evidence="3" id="KW-1185">Reference proteome</keyword>
<dbReference type="GeneID" id="4564018"/>
<dbReference type="Proteomes" id="UP000001261">
    <property type="component" value="Unassembled WGS sequence"/>
</dbReference>
<dbReference type="InParanoid" id="A0A0E1RX48"/>
<gene>
    <name evidence="2" type="ORF">CIMG_04367</name>
</gene>